<dbReference type="RefSeq" id="WP_099477468.1">
    <property type="nucleotide sequence ID" value="NZ_CP016809.1"/>
</dbReference>
<dbReference type="AlphaFoldDB" id="A0A1B2DYN9"/>
<accession>A0A1B2DYN9</accession>
<proteinExistence type="predicted"/>
<protein>
    <submittedName>
        <fullName evidence="1">Uncharacterized protein</fullName>
    </submittedName>
</protein>
<sequence length="131" mass="15031">MGVAFKLECGTCQYNSIIYEGIGFMYISLKSIASFVTDPVLKQVIGEFMEEGSVSYDAHQALYVCPQCDGIQNELYIEMQSDRSQYRRVCHCKRCGTEMKQTPIEHNVPIRLTCPDCRESELMVTSFMDWD</sequence>
<organism evidence="1">
    <name type="scientific">Paenibacillus ihbetae</name>
    <dbReference type="NCBI Taxonomy" id="1870820"/>
    <lineage>
        <taxon>Bacteria</taxon>
        <taxon>Bacillati</taxon>
        <taxon>Bacillota</taxon>
        <taxon>Bacilli</taxon>
        <taxon>Bacillales</taxon>
        <taxon>Paenibacillaceae</taxon>
        <taxon>Paenibacillus</taxon>
    </lineage>
</organism>
<gene>
    <name evidence="1" type="ORF">BBD41_09760</name>
</gene>
<reference evidence="1" key="1">
    <citation type="submission" date="2016-08" db="EMBL/GenBank/DDBJ databases">
        <title>Complete Genome Seqeunce of Paenibacillus sp. nov. IHBB 9852 from high altitute lake of Indian trans-Himalayas.</title>
        <authorList>
            <person name="Kiran S."/>
            <person name="Swarnkar M.K."/>
            <person name="Rana A."/>
            <person name="Tewari R."/>
            <person name="Gulati A."/>
        </authorList>
    </citation>
    <scope>NUCLEOTIDE SEQUENCE [LARGE SCALE GENOMIC DNA]</scope>
    <source>
        <strain evidence="1">IHBB 9852</strain>
    </source>
</reference>
<evidence type="ECO:0000313" key="1">
    <source>
        <dbReference type="EMBL" id="ANY72850.1"/>
    </source>
</evidence>
<dbReference type="GeneID" id="48308526"/>
<name>A0A1B2DYN9_9BACL</name>
<dbReference type="EMBL" id="CP016809">
    <property type="protein sequence ID" value="ANY72850.1"/>
    <property type="molecule type" value="Genomic_DNA"/>
</dbReference>
<dbReference type="KEGG" id="pib:BBD41_09760"/>